<accession>A0A8J5BM56</accession>
<protein>
    <submittedName>
        <fullName evidence="8">Uncharacterized protein</fullName>
    </submittedName>
</protein>
<keyword evidence="3" id="KW-0812">Transmembrane</keyword>
<dbReference type="GO" id="GO:0005524">
    <property type="term" value="F:ATP binding"/>
    <property type="evidence" value="ECO:0007669"/>
    <property type="project" value="InterPro"/>
</dbReference>
<dbReference type="PANTHER" id="PTHR45136">
    <property type="entry name" value="ABC TRANSPORTER DOMAIN-CONTAINING PROTEIN"/>
    <property type="match status" value="1"/>
</dbReference>
<dbReference type="GO" id="GO:0016020">
    <property type="term" value="C:membrane"/>
    <property type="evidence" value="ECO:0007669"/>
    <property type="project" value="InterPro"/>
</dbReference>
<keyword evidence="6" id="KW-0472">Membrane</keyword>
<dbReference type="SUPFAM" id="SSF52540">
    <property type="entry name" value="P-loop containing nucleoside triphosphate hydrolases"/>
    <property type="match status" value="1"/>
</dbReference>
<dbReference type="Proteomes" id="UP000734854">
    <property type="component" value="Unassembled WGS sequence"/>
</dbReference>
<evidence type="ECO:0000256" key="1">
    <source>
        <dbReference type="ARBA" id="ARBA00007577"/>
    </source>
</evidence>
<organism evidence="8 9">
    <name type="scientific">Zingiber officinale</name>
    <name type="common">Ginger</name>
    <name type="synonym">Amomum zingiber</name>
    <dbReference type="NCBI Taxonomy" id="94328"/>
    <lineage>
        <taxon>Eukaryota</taxon>
        <taxon>Viridiplantae</taxon>
        <taxon>Streptophyta</taxon>
        <taxon>Embryophyta</taxon>
        <taxon>Tracheophyta</taxon>
        <taxon>Spermatophyta</taxon>
        <taxon>Magnoliopsida</taxon>
        <taxon>Liliopsida</taxon>
        <taxon>Zingiberales</taxon>
        <taxon>Zingiberaceae</taxon>
        <taxon>Zingiber</taxon>
    </lineage>
</organism>
<keyword evidence="9" id="KW-1185">Reference proteome</keyword>
<reference evidence="8 9" key="1">
    <citation type="submission" date="2020-08" db="EMBL/GenBank/DDBJ databases">
        <title>Plant Genome Project.</title>
        <authorList>
            <person name="Zhang R.-G."/>
        </authorList>
    </citation>
    <scope>NUCLEOTIDE SEQUENCE [LARGE SCALE GENOMIC DNA]</scope>
    <source>
        <tissue evidence="8">Rhizome</tissue>
    </source>
</reference>
<dbReference type="Gene3D" id="3.40.50.300">
    <property type="entry name" value="P-loop containing nucleotide triphosphate hydrolases"/>
    <property type="match status" value="1"/>
</dbReference>
<name>A0A8J5BM56_ZINOF</name>
<sequence>MVGQTSMVEAHRLGTIRHCHLITVLDQGVVVENGTHASLMSKGPAGAYFGLITLQSGGAASIFKIDQAAGDQKSLAAVQALLLSQGHLYSIFSYNNNL</sequence>
<comment type="caution">
    <text evidence="8">The sequence shown here is derived from an EMBL/GenBank/DDBJ whole genome shotgun (WGS) entry which is preliminary data.</text>
</comment>
<keyword evidence="4" id="KW-0677">Repeat</keyword>
<dbReference type="Gene3D" id="1.20.1560.10">
    <property type="entry name" value="ABC transporter type 1, transmembrane domain"/>
    <property type="match status" value="1"/>
</dbReference>
<dbReference type="AlphaFoldDB" id="A0A8J5BM56"/>
<evidence type="ECO:0000313" key="9">
    <source>
        <dbReference type="Proteomes" id="UP000734854"/>
    </source>
</evidence>
<evidence type="ECO:0000256" key="7">
    <source>
        <dbReference type="ARBA" id="ARBA00023180"/>
    </source>
</evidence>
<keyword evidence="2" id="KW-0813">Transport</keyword>
<evidence type="ECO:0000256" key="5">
    <source>
        <dbReference type="ARBA" id="ARBA00022989"/>
    </source>
</evidence>
<dbReference type="EMBL" id="JACMSC010000019">
    <property type="protein sequence ID" value="KAG6474718.1"/>
    <property type="molecule type" value="Genomic_DNA"/>
</dbReference>
<evidence type="ECO:0000256" key="4">
    <source>
        <dbReference type="ARBA" id="ARBA00022737"/>
    </source>
</evidence>
<gene>
    <name evidence="8" type="ORF">ZIOFF_068656</name>
</gene>
<evidence type="ECO:0000256" key="6">
    <source>
        <dbReference type="ARBA" id="ARBA00023136"/>
    </source>
</evidence>
<comment type="similarity">
    <text evidence="1">Belongs to the ABC transporter superfamily. ABCB family. Multidrug resistance exporter (TC 3.A.1.201) subfamily.</text>
</comment>
<evidence type="ECO:0000256" key="3">
    <source>
        <dbReference type="ARBA" id="ARBA00022692"/>
    </source>
</evidence>
<keyword evidence="7" id="KW-0325">Glycoprotein</keyword>
<dbReference type="InterPro" id="IPR027417">
    <property type="entry name" value="P-loop_NTPase"/>
</dbReference>
<evidence type="ECO:0000313" key="8">
    <source>
        <dbReference type="EMBL" id="KAG6474718.1"/>
    </source>
</evidence>
<dbReference type="PANTHER" id="PTHR45136:SF2">
    <property type="entry name" value="ABC TRANSPORTER DOMAIN-CONTAINING PROTEIN"/>
    <property type="match status" value="1"/>
</dbReference>
<dbReference type="InterPro" id="IPR036640">
    <property type="entry name" value="ABC1_TM_sf"/>
</dbReference>
<proteinExistence type="inferred from homology"/>
<evidence type="ECO:0000256" key="2">
    <source>
        <dbReference type="ARBA" id="ARBA00022448"/>
    </source>
</evidence>
<keyword evidence="5" id="KW-1133">Transmembrane helix</keyword>